<evidence type="ECO:0000313" key="3">
    <source>
        <dbReference type="Proteomes" id="UP000015105"/>
    </source>
</evidence>
<organism evidence="2 3">
    <name type="scientific">Aegilops tauschii subsp. strangulata</name>
    <name type="common">Goatgrass</name>
    <dbReference type="NCBI Taxonomy" id="200361"/>
    <lineage>
        <taxon>Eukaryota</taxon>
        <taxon>Viridiplantae</taxon>
        <taxon>Streptophyta</taxon>
        <taxon>Embryophyta</taxon>
        <taxon>Tracheophyta</taxon>
        <taxon>Spermatophyta</taxon>
        <taxon>Magnoliopsida</taxon>
        <taxon>Liliopsida</taxon>
        <taxon>Poales</taxon>
        <taxon>Poaceae</taxon>
        <taxon>BOP clade</taxon>
        <taxon>Pooideae</taxon>
        <taxon>Triticodae</taxon>
        <taxon>Triticeae</taxon>
        <taxon>Triticinae</taxon>
        <taxon>Aegilops</taxon>
    </lineage>
</organism>
<dbReference type="PANTHER" id="PTHR31407:SF20">
    <property type="entry name" value="THYLAKOID LUMENAL 19 KDA PROTEIN, CHLOROPLASTIC"/>
    <property type="match status" value="1"/>
</dbReference>
<dbReference type="GO" id="GO:0009654">
    <property type="term" value="C:photosystem II oxygen evolving complex"/>
    <property type="evidence" value="ECO:0007669"/>
    <property type="project" value="InterPro"/>
</dbReference>
<reference evidence="3" key="2">
    <citation type="journal article" date="2017" name="Nat. Plants">
        <title>The Aegilops tauschii genome reveals multiple impacts of transposons.</title>
        <authorList>
            <person name="Zhao G."/>
            <person name="Zou C."/>
            <person name="Li K."/>
            <person name="Wang K."/>
            <person name="Li T."/>
            <person name="Gao L."/>
            <person name="Zhang X."/>
            <person name="Wang H."/>
            <person name="Yang Z."/>
            <person name="Liu X."/>
            <person name="Jiang W."/>
            <person name="Mao L."/>
            <person name="Kong X."/>
            <person name="Jiao Y."/>
            <person name="Jia J."/>
        </authorList>
    </citation>
    <scope>NUCLEOTIDE SEQUENCE [LARGE SCALE GENOMIC DNA]</scope>
    <source>
        <strain evidence="3">cv. AL8/78</strain>
    </source>
</reference>
<dbReference type="Proteomes" id="UP000015105">
    <property type="component" value="Chromosome 7D"/>
</dbReference>
<dbReference type="AlphaFoldDB" id="A0A453RJB6"/>
<accession>A0A453RJB6</accession>
<reference evidence="2" key="5">
    <citation type="journal article" date="2021" name="G3 (Bethesda)">
        <title>Aegilops tauschii genome assembly Aet v5.0 features greater sequence contiguity and improved annotation.</title>
        <authorList>
            <person name="Wang L."/>
            <person name="Zhu T."/>
            <person name="Rodriguez J.C."/>
            <person name="Deal K.R."/>
            <person name="Dubcovsky J."/>
            <person name="McGuire P.E."/>
            <person name="Lux T."/>
            <person name="Spannagl M."/>
            <person name="Mayer K.F.X."/>
            <person name="Baldrich P."/>
            <person name="Meyers B.C."/>
            <person name="Huo N."/>
            <person name="Gu Y.Q."/>
            <person name="Zhou H."/>
            <person name="Devos K.M."/>
            <person name="Bennetzen J.L."/>
            <person name="Unver T."/>
            <person name="Budak H."/>
            <person name="Gulick P.J."/>
            <person name="Galiba G."/>
            <person name="Kalapos B."/>
            <person name="Nelson D.R."/>
            <person name="Li P."/>
            <person name="You F.M."/>
            <person name="Luo M.C."/>
            <person name="Dvorak J."/>
        </authorList>
    </citation>
    <scope>NUCLEOTIDE SEQUENCE [LARGE SCALE GENOMIC DNA]</scope>
    <source>
        <strain evidence="2">cv. AL8/78</strain>
    </source>
</reference>
<dbReference type="SUPFAM" id="SSF55724">
    <property type="entry name" value="Mog1p/PsbP-like"/>
    <property type="match status" value="1"/>
</dbReference>
<keyword evidence="3" id="KW-1185">Reference proteome</keyword>
<feature type="domain" description="PsbP C-terminal" evidence="1">
    <location>
        <begin position="147"/>
        <end position="286"/>
    </location>
</feature>
<dbReference type="InterPro" id="IPR002683">
    <property type="entry name" value="PsbP_C"/>
</dbReference>
<sequence>MSLLVGGMPMSSSHRISLADLLSSRRDKTTQNRAQKLPHNRTAYARTPSRSTMTMLASLFSPSPLLTTAASTSSSATSLPAPHAVRLPAPRPLTATLAAAAAAGLLLLTPAAPSHAEAEFKVYYGTAASAANYGGYGGNANKRDAAEYVYDVPEGWKERLVSKVEKGTNGTDSEFFNPRKRSEREYLTFLSGFRKLAPVGAVLDNLALSDVGLQDQISSADDVTSAERKDADGQVYYEYEVAGAGAHSLISVTCARNKLYAHFVTAPNPEWGRDEAVLRRLHQSFKTVDFSGQD</sequence>
<reference evidence="2" key="3">
    <citation type="journal article" date="2017" name="Nature">
        <title>Genome sequence of the progenitor of the wheat D genome Aegilops tauschii.</title>
        <authorList>
            <person name="Luo M.C."/>
            <person name="Gu Y.Q."/>
            <person name="Puiu D."/>
            <person name="Wang H."/>
            <person name="Twardziok S.O."/>
            <person name="Deal K.R."/>
            <person name="Huo N."/>
            <person name="Zhu T."/>
            <person name="Wang L."/>
            <person name="Wang Y."/>
            <person name="McGuire P.E."/>
            <person name="Liu S."/>
            <person name="Long H."/>
            <person name="Ramasamy R.K."/>
            <person name="Rodriguez J.C."/>
            <person name="Van S.L."/>
            <person name="Yuan L."/>
            <person name="Wang Z."/>
            <person name="Xia Z."/>
            <person name="Xiao L."/>
            <person name="Anderson O.D."/>
            <person name="Ouyang S."/>
            <person name="Liang Y."/>
            <person name="Zimin A.V."/>
            <person name="Pertea G."/>
            <person name="Qi P."/>
            <person name="Bennetzen J.L."/>
            <person name="Dai X."/>
            <person name="Dawson M.W."/>
            <person name="Muller H.G."/>
            <person name="Kugler K."/>
            <person name="Rivarola-Duarte L."/>
            <person name="Spannagl M."/>
            <person name="Mayer K.F.X."/>
            <person name="Lu F.H."/>
            <person name="Bevan M.W."/>
            <person name="Leroy P."/>
            <person name="Li P."/>
            <person name="You F.M."/>
            <person name="Sun Q."/>
            <person name="Liu Z."/>
            <person name="Lyons E."/>
            <person name="Wicker T."/>
            <person name="Salzberg S.L."/>
            <person name="Devos K.M."/>
            <person name="Dvorak J."/>
        </authorList>
    </citation>
    <scope>NUCLEOTIDE SEQUENCE [LARGE SCALE GENOMIC DNA]</scope>
    <source>
        <strain evidence="2">cv. AL8/78</strain>
    </source>
</reference>
<name>A0A453RJB6_AEGTS</name>
<evidence type="ECO:0000259" key="1">
    <source>
        <dbReference type="Pfam" id="PF01789"/>
    </source>
</evidence>
<dbReference type="Pfam" id="PF01789">
    <property type="entry name" value="PsbP"/>
    <property type="match status" value="1"/>
</dbReference>
<dbReference type="Gene3D" id="3.40.1000.10">
    <property type="entry name" value="Mog1/PsbP, alpha/beta/alpha sandwich"/>
    <property type="match status" value="1"/>
</dbReference>
<dbReference type="GO" id="GO:0019898">
    <property type="term" value="C:extrinsic component of membrane"/>
    <property type="evidence" value="ECO:0007669"/>
    <property type="project" value="InterPro"/>
</dbReference>
<evidence type="ECO:0000313" key="2">
    <source>
        <dbReference type="EnsemblPlants" id="AET7Gv20602600.1"/>
    </source>
</evidence>
<dbReference type="InterPro" id="IPR016123">
    <property type="entry name" value="Mog1/PsbP_a/b/a-sand"/>
</dbReference>
<dbReference type="GO" id="GO:0005509">
    <property type="term" value="F:calcium ion binding"/>
    <property type="evidence" value="ECO:0007669"/>
    <property type="project" value="InterPro"/>
</dbReference>
<dbReference type="PANTHER" id="PTHR31407">
    <property type="match status" value="1"/>
</dbReference>
<dbReference type="GO" id="GO:0015979">
    <property type="term" value="P:photosynthesis"/>
    <property type="evidence" value="ECO:0007669"/>
    <property type="project" value="InterPro"/>
</dbReference>
<reference evidence="2" key="4">
    <citation type="submission" date="2019-03" db="UniProtKB">
        <authorList>
            <consortium name="EnsemblPlants"/>
        </authorList>
    </citation>
    <scope>IDENTIFICATION</scope>
</reference>
<protein>
    <recommendedName>
        <fullName evidence="1">PsbP C-terminal domain-containing protein</fullName>
    </recommendedName>
</protein>
<reference evidence="3" key="1">
    <citation type="journal article" date="2014" name="Science">
        <title>Ancient hybridizations among the ancestral genomes of bread wheat.</title>
        <authorList>
            <consortium name="International Wheat Genome Sequencing Consortium,"/>
            <person name="Marcussen T."/>
            <person name="Sandve S.R."/>
            <person name="Heier L."/>
            <person name="Spannagl M."/>
            <person name="Pfeifer M."/>
            <person name="Jakobsen K.S."/>
            <person name="Wulff B.B."/>
            <person name="Steuernagel B."/>
            <person name="Mayer K.F."/>
            <person name="Olsen O.A."/>
        </authorList>
    </citation>
    <scope>NUCLEOTIDE SEQUENCE [LARGE SCALE GENOMIC DNA]</scope>
    <source>
        <strain evidence="3">cv. AL8/78</strain>
    </source>
</reference>
<proteinExistence type="predicted"/>
<dbReference type="STRING" id="200361.A0A453RJB6"/>
<dbReference type="EnsemblPlants" id="AET7Gv20602600.1">
    <property type="protein sequence ID" value="AET7Gv20602600.1"/>
    <property type="gene ID" value="AET7Gv20602600"/>
</dbReference>
<dbReference type="Gramene" id="AET7Gv20602600.1">
    <property type="protein sequence ID" value="AET7Gv20602600.1"/>
    <property type="gene ID" value="AET7Gv20602600"/>
</dbReference>